<keyword evidence="1" id="KW-0175">Coiled coil</keyword>
<dbReference type="AlphaFoldDB" id="A0A7S2UFW8"/>
<protein>
    <submittedName>
        <fullName evidence="3">Uncharacterized protein</fullName>
    </submittedName>
</protein>
<keyword evidence="2" id="KW-0812">Transmembrane</keyword>
<proteinExistence type="predicted"/>
<name>A0A7S2UFW8_9STRA</name>
<reference evidence="3" key="1">
    <citation type="submission" date="2021-01" db="EMBL/GenBank/DDBJ databases">
        <authorList>
            <person name="Corre E."/>
            <person name="Pelletier E."/>
            <person name="Niang G."/>
            <person name="Scheremetjew M."/>
            <person name="Finn R."/>
            <person name="Kale V."/>
            <person name="Holt S."/>
            <person name="Cochrane G."/>
            <person name="Meng A."/>
            <person name="Brown T."/>
            <person name="Cohen L."/>
        </authorList>
    </citation>
    <scope>NUCLEOTIDE SEQUENCE</scope>
    <source>
        <strain evidence="3">CCMP2084</strain>
    </source>
</reference>
<sequence>MTQMGEFGEQPDLVEWSLLVLGGLTILAVAVVSISYQLRRLRGVVQTHRQQTRPELSLFQNNTNSTTNAPLSVAQMQAELRQSQERMHHELEQEISVMQELRHGVSTQIADLQVMLNTLQQAHQNKQQKEQHEKNQ</sequence>
<gene>
    <name evidence="3" type="ORF">ASEP1449_LOCUS9781</name>
</gene>
<evidence type="ECO:0000256" key="2">
    <source>
        <dbReference type="SAM" id="Phobius"/>
    </source>
</evidence>
<keyword evidence="2" id="KW-1133">Transmembrane helix</keyword>
<accession>A0A7S2UFW8</accession>
<evidence type="ECO:0000256" key="1">
    <source>
        <dbReference type="SAM" id="Coils"/>
    </source>
</evidence>
<feature type="transmembrane region" description="Helical" evidence="2">
    <location>
        <begin position="16"/>
        <end position="36"/>
    </location>
</feature>
<evidence type="ECO:0000313" key="3">
    <source>
        <dbReference type="EMBL" id="CAD9817949.1"/>
    </source>
</evidence>
<dbReference type="EMBL" id="HBHQ01014650">
    <property type="protein sequence ID" value="CAD9817949.1"/>
    <property type="molecule type" value="Transcribed_RNA"/>
</dbReference>
<feature type="coiled-coil region" evidence="1">
    <location>
        <begin position="73"/>
        <end position="136"/>
    </location>
</feature>
<organism evidence="3">
    <name type="scientific">Attheya septentrionalis</name>
    <dbReference type="NCBI Taxonomy" id="420275"/>
    <lineage>
        <taxon>Eukaryota</taxon>
        <taxon>Sar</taxon>
        <taxon>Stramenopiles</taxon>
        <taxon>Ochrophyta</taxon>
        <taxon>Bacillariophyta</taxon>
        <taxon>Coscinodiscophyceae</taxon>
        <taxon>Chaetocerotophycidae</taxon>
        <taxon>Chaetocerotales</taxon>
        <taxon>Attheyaceae</taxon>
        <taxon>Attheya</taxon>
    </lineage>
</organism>
<keyword evidence="2" id="KW-0472">Membrane</keyword>